<feature type="binding site" evidence="13">
    <location>
        <position position="396"/>
    </location>
    <ligand>
        <name>Na(+)</name>
        <dbReference type="ChEBI" id="CHEBI:29101"/>
        <label>1</label>
    </ligand>
</feature>
<feature type="transmembrane region" description="Helical" evidence="17">
    <location>
        <begin position="282"/>
        <end position="299"/>
    </location>
</feature>
<feature type="compositionally biased region" description="Low complexity" evidence="16">
    <location>
        <begin position="1"/>
        <end position="20"/>
    </location>
</feature>
<evidence type="ECO:0000256" key="8">
    <source>
        <dbReference type="ARBA" id="ARBA00022989"/>
    </source>
</evidence>
<dbReference type="GO" id="GO:0042734">
    <property type="term" value="C:presynaptic membrane"/>
    <property type="evidence" value="ECO:0007669"/>
    <property type="project" value="TreeGrafter"/>
</dbReference>
<dbReference type="InterPro" id="IPR037272">
    <property type="entry name" value="SNS_sf"/>
</dbReference>
<feature type="transmembrane region" description="Helical" evidence="17">
    <location>
        <begin position="207"/>
        <end position="226"/>
    </location>
</feature>
<protein>
    <recommendedName>
        <fullName evidence="15">Transporter</fullName>
    </recommendedName>
</protein>
<dbReference type="AlphaFoldDB" id="Q0PKT4"/>
<dbReference type="GO" id="GO:0015874">
    <property type="term" value="P:norepinephrine transport"/>
    <property type="evidence" value="ECO:0007669"/>
    <property type="project" value="TreeGrafter"/>
</dbReference>
<keyword evidence="9 13" id="KW-0915">Sodium</keyword>
<feature type="binding site" evidence="13">
    <location>
        <position position="464"/>
    </location>
    <ligand>
        <name>Na(+)</name>
        <dbReference type="ChEBI" id="CHEBI:29101"/>
        <label>1</label>
    </ligand>
</feature>
<feature type="binding site" evidence="13">
    <location>
        <position position="125"/>
    </location>
    <ligand>
        <name>Na(+)</name>
        <dbReference type="ChEBI" id="CHEBI:29101"/>
        <label>1</label>
    </ligand>
</feature>
<keyword evidence="12" id="KW-0325">Glycoprotein</keyword>
<dbReference type="GO" id="GO:0006865">
    <property type="term" value="P:amino acid transport"/>
    <property type="evidence" value="ECO:0007669"/>
    <property type="project" value="TreeGrafter"/>
</dbReference>
<feature type="transmembrane region" description="Helical" evidence="17">
    <location>
        <begin position="179"/>
        <end position="201"/>
    </location>
</feature>
<keyword evidence="5 13" id="KW-0479">Metal-binding</keyword>
<evidence type="ECO:0000256" key="2">
    <source>
        <dbReference type="ARBA" id="ARBA00022448"/>
    </source>
</evidence>
<feature type="binding site" evidence="13">
    <location>
        <position position="461"/>
    </location>
    <ligand>
        <name>Na(+)</name>
        <dbReference type="ChEBI" id="CHEBI:29101"/>
        <label>1</label>
    </ligand>
</feature>
<dbReference type="GO" id="GO:0051583">
    <property type="term" value="P:dopamine uptake involved in synaptic transmission"/>
    <property type="evidence" value="ECO:0007669"/>
    <property type="project" value="TreeGrafter"/>
</dbReference>
<evidence type="ECO:0000256" key="15">
    <source>
        <dbReference type="RuleBase" id="RU003732"/>
    </source>
</evidence>
<evidence type="ECO:0000256" key="7">
    <source>
        <dbReference type="ARBA" id="ARBA00022847"/>
    </source>
</evidence>
<feature type="transmembrane region" description="Helical" evidence="17">
    <location>
        <begin position="117"/>
        <end position="135"/>
    </location>
</feature>
<keyword evidence="7 15" id="KW-0769">Symport</keyword>
<evidence type="ECO:0000256" key="5">
    <source>
        <dbReference type="ARBA" id="ARBA00022723"/>
    </source>
</evidence>
<dbReference type="PRINTS" id="PR00176">
    <property type="entry name" value="NANEUSMPORT"/>
</dbReference>
<evidence type="ECO:0000256" key="11">
    <source>
        <dbReference type="ARBA" id="ARBA00023157"/>
    </source>
</evidence>
<accession>Q0PKT4</accession>
<gene>
    <name evidence="18" type="primary">OAT</name>
</gene>
<keyword evidence="6" id="KW-0532">Neurotransmitter transport</keyword>
<evidence type="ECO:0000313" key="18">
    <source>
        <dbReference type="EMBL" id="ABG91820.1"/>
    </source>
</evidence>
<feature type="binding site" evidence="13">
    <location>
        <position position="123"/>
    </location>
    <ligand>
        <name>Na(+)</name>
        <dbReference type="ChEBI" id="CHEBI:29101"/>
        <label>1</label>
    </ligand>
</feature>
<feature type="binding site" evidence="13">
    <location>
        <position position="130"/>
    </location>
    <ligand>
        <name>Na(+)</name>
        <dbReference type="ChEBI" id="CHEBI:29101"/>
        <label>1</label>
    </ligand>
</feature>
<name>Q0PKT4_LUMTE</name>
<feature type="binding site" evidence="13">
    <location>
        <position position="465"/>
    </location>
    <ligand>
        <name>Na(+)</name>
        <dbReference type="ChEBI" id="CHEBI:29101"/>
        <label>1</label>
    </ligand>
</feature>
<evidence type="ECO:0000256" key="17">
    <source>
        <dbReference type="SAM" id="Phobius"/>
    </source>
</evidence>
<feature type="transmembrane region" description="Helical" evidence="17">
    <location>
        <begin position="390"/>
        <end position="413"/>
    </location>
</feature>
<evidence type="ECO:0000256" key="10">
    <source>
        <dbReference type="ARBA" id="ARBA00023136"/>
    </source>
</evidence>
<comment type="subcellular location">
    <subcellularLocation>
        <location evidence="1">Cell membrane</location>
        <topology evidence="1">Multi-pass membrane protein</topology>
    </subcellularLocation>
</comment>
<feature type="transmembrane region" description="Helical" evidence="17">
    <location>
        <begin position="353"/>
        <end position="378"/>
    </location>
</feature>
<dbReference type="GO" id="GO:0005330">
    <property type="term" value="F:dopamine:sodium symporter activity"/>
    <property type="evidence" value="ECO:0007669"/>
    <property type="project" value="TreeGrafter"/>
</dbReference>
<feature type="transmembrane region" description="Helical" evidence="17">
    <location>
        <begin position="450"/>
        <end position="474"/>
    </location>
</feature>
<evidence type="ECO:0000256" key="3">
    <source>
        <dbReference type="ARBA" id="ARBA00022475"/>
    </source>
</evidence>
<comment type="similarity">
    <text evidence="15">Belongs to the sodium:neurotransmitter symporter (SNF) (TC 2.A.22) family.</text>
</comment>
<feature type="binding site" evidence="13">
    <location>
        <position position="364"/>
    </location>
    <ligand>
        <name>Na(+)</name>
        <dbReference type="ChEBI" id="CHEBI:29101"/>
        <label>1</label>
    </ligand>
</feature>
<keyword evidence="4 15" id="KW-0812">Transmembrane</keyword>
<feature type="transmembrane region" description="Helical" evidence="17">
    <location>
        <begin position="319"/>
        <end position="341"/>
    </location>
</feature>
<feature type="binding site" evidence="13">
    <location>
        <position position="126"/>
    </location>
    <ligand>
        <name>Na(+)</name>
        <dbReference type="ChEBI" id="CHEBI:29101"/>
        <label>1</label>
    </ligand>
</feature>
<reference evidence="18" key="1">
    <citation type="journal article" date="2006" name="J. Exp. Biol.">
        <title>Ancestry of neuronal monoamine transporters in the Metazoa.</title>
        <authorList>
            <person name="Caveney S."/>
            <person name="Cladman W."/>
            <person name="Verellen L."/>
            <person name="Donly C."/>
        </authorList>
    </citation>
    <scope>NUCLEOTIDE SEQUENCE</scope>
</reference>
<feature type="region of interest" description="Disordered" evidence="16">
    <location>
        <begin position="1"/>
        <end position="22"/>
    </location>
</feature>
<keyword evidence="10 17" id="KW-0472">Membrane</keyword>
<dbReference type="PANTHER" id="PTHR11616:SF320">
    <property type="entry name" value="SODIUM-DEPENDENT NORADRENALINE TRANSPORTER"/>
    <property type="match status" value="1"/>
</dbReference>
<feature type="transmembrane region" description="Helical" evidence="17">
    <location>
        <begin position="525"/>
        <end position="548"/>
    </location>
</feature>
<evidence type="ECO:0000256" key="6">
    <source>
        <dbReference type="ARBA" id="ARBA00022775"/>
    </source>
</evidence>
<dbReference type="SUPFAM" id="SSF161070">
    <property type="entry name" value="SNF-like"/>
    <property type="match status" value="1"/>
</dbReference>
<feature type="transmembrane region" description="Helical" evidence="17">
    <location>
        <begin position="425"/>
        <end position="444"/>
    </location>
</feature>
<dbReference type="InterPro" id="IPR000175">
    <property type="entry name" value="Na/ntran_symport"/>
</dbReference>
<feature type="transmembrane region" description="Helical" evidence="17">
    <location>
        <begin position="147"/>
        <end position="167"/>
    </location>
</feature>
<proteinExistence type="evidence at transcript level"/>
<evidence type="ECO:0000256" key="13">
    <source>
        <dbReference type="PIRSR" id="PIRSR600175-1"/>
    </source>
</evidence>
<dbReference type="Pfam" id="PF00209">
    <property type="entry name" value="SNF"/>
    <property type="match status" value="1"/>
</dbReference>
<feature type="transmembrane region" description="Helical" evidence="17">
    <location>
        <begin position="495"/>
        <end position="519"/>
    </location>
</feature>
<evidence type="ECO:0000256" key="1">
    <source>
        <dbReference type="ARBA" id="ARBA00004651"/>
    </source>
</evidence>
<evidence type="ECO:0000256" key="9">
    <source>
        <dbReference type="ARBA" id="ARBA00023053"/>
    </source>
</evidence>
<keyword evidence="2 15" id="KW-0813">Transport</keyword>
<evidence type="ECO:0000256" key="4">
    <source>
        <dbReference type="ARBA" id="ARBA00022692"/>
    </source>
</evidence>
<feature type="transmembrane region" description="Helical" evidence="17">
    <location>
        <begin position="569"/>
        <end position="588"/>
    </location>
</feature>
<sequence>MKTPTSSSPAHPTSTGTSPPAYDSLITIQENHFGGGGIHSFVTSLEPLRSADGNDEGHDQDLALTPTSAEKDGLTTSALAKIKDVEAEIGRDLVAGAAGAADGDDGTRETWNKKADFLLSIIGFAVDLANVWRFPYLCYTNGGGAFLIPYFTMLICGAVPLFLMELIMGQYQRQGAITVWKIAPLFKGIGICQCLIAFYVAFYYNVIIAWSLYYLVSSFAYVLPWTTCNNTWNTMNCIDGSAMANGSTSNESTTAAAEFFERGVLGLQESSGIGDIGLPRKYLVLCLFGVFIMIYFSLWKGVHSSGKVVWVTATMPYVVLSILLVRGLMLPGASIGIMYYITPKLERLGDPKVWIDAAIQIFYSVGAGFGVHIAFASYNKINSNCYRDCLATVCVNSFTSLFSGFVIFSYLGYMSIRQKKDISVVAAEGPGLVFVVYPEAIATLPGSVGWSILFFVMLITLGIDSAMGGLEALLTGLSDEWKSVIKRYRFGREALTGMVVFGAFLFALPNVTNGGMYLVTIWDRFAAGTAILFGVFSQAVAVSWFYGMEQFCKDAEQILGFRPNLYWRLTWKFISPIFILGIVISSVVSFEPLEYKTYTMGNYTFPVWANVVGWGIALSSMSFIPIVAVYQLCSFRGPWIQRLALSISPRWEHRAIIEGGRVKRFQRRHWLAL</sequence>
<keyword evidence="8 17" id="KW-1133">Transmembrane helix</keyword>
<keyword evidence="11 14" id="KW-1015">Disulfide bond</keyword>
<evidence type="ECO:0000256" key="16">
    <source>
        <dbReference type="SAM" id="MobiDB-lite"/>
    </source>
</evidence>
<feature type="transmembrane region" description="Helical" evidence="17">
    <location>
        <begin position="608"/>
        <end position="633"/>
    </location>
</feature>
<dbReference type="CDD" id="cd11497">
    <property type="entry name" value="SLC6sbd_SERT-like"/>
    <property type="match status" value="1"/>
</dbReference>
<dbReference type="GO" id="GO:0046872">
    <property type="term" value="F:metal ion binding"/>
    <property type="evidence" value="ECO:0007669"/>
    <property type="project" value="UniProtKB-KW"/>
</dbReference>
<keyword evidence="3" id="KW-1003">Cell membrane</keyword>
<dbReference type="EMBL" id="DQ813341">
    <property type="protein sequence ID" value="ABG91820.1"/>
    <property type="molecule type" value="mRNA"/>
</dbReference>
<evidence type="ECO:0000256" key="14">
    <source>
        <dbReference type="PIRSR" id="PIRSR600175-2"/>
    </source>
</evidence>
<dbReference type="PANTHER" id="PTHR11616">
    <property type="entry name" value="SODIUM/CHLORIDE DEPENDENT TRANSPORTER"/>
    <property type="match status" value="1"/>
</dbReference>
<organism evidence="18">
    <name type="scientific">Lumbricus terrestris</name>
    <name type="common">Common earthworm</name>
    <dbReference type="NCBI Taxonomy" id="6398"/>
    <lineage>
        <taxon>Eukaryota</taxon>
        <taxon>Metazoa</taxon>
        <taxon>Spiralia</taxon>
        <taxon>Lophotrochozoa</taxon>
        <taxon>Annelida</taxon>
        <taxon>Clitellata</taxon>
        <taxon>Oligochaeta</taxon>
        <taxon>Crassiclitellata</taxon>
        <taxon>Lumbricina</taxon>
        <taxon>Lumbricidae</taxon>
        <taxon>Lumbricinae</taxon>
        <taxon>Lumbricus</taxon>
    </lineage>
</organism>
<evidence type="ECO:0000256" key="12">
    <source>
        <dbReference type="ARBA" id="ARBA00023180"/>
    </source>
</evidence>
<dbReference type="GO" id="GO:0032809">
    <property type="term" value="C:neuronal cell body membrane"/>
    <property type="evidence" value="ECO:0007669"/>
    <property type="project" value="TreeGrafter"/>
</dbReference>
<dbReference type="PROSITE" id="PS50267">
    <property type="entry name" value="NA_NEUROTRAN_SYMP_3"/>
    <property type="match status" value="1"/>
</dbReference>
<dbReference type="PROSITE" id="PS00610">
    <property type="entry name" value="NA_NEUROTRAN_SYMP_1"/>
    <property type="match status" value="1"/>
</dbReference>
<feature type="disulfide bond" evidence="14">
    <location>
        <begin position="228"/>
        <end position="237"/>
    </location>
</feature>
<dbReference type="GO" id="GO:0030424">
    <property type="term" value="C:axon"/>
    <property type="evidence" value="ECO:0007669"/>
    <property type="project" value="TreeGrafter"/>
</dbReference>